<reference evidence="1 2" key="3">
    <citation type="journal article" date="2010" name="BMC Genomics">
        <title>Transcriptome sequencing and comparative analysis of cucumber flowers with different sex types.</title>
        <authorList>
            <person name="Guo S."/>
            <person name="Zheng Y."/>
            <person name="Joung J.G."/>
            <person name="Liu S."/>
            <person name="Zhang Z."/>
            <person name="Crasta O.R."/>
            <person name="Sobral B.W."/>
            <person name="Xu Y."/>
            <person name="Huang S."/>
            <person name="Fei Z."/>
        </authorList>
    </citation>
    <scope>NUCLEOTIDE SEQUENCE [LARGE SCALE GENOMIC DNA]</scope>
    <source>
        <strain evidence="2">cv. 9930</strain>
    </source>
</reference>
<dbReference type="InterPro" id="IPR029064">
    <property type="entry name" value="Ribosomal_eL30-like_sf"/>
</dbReference>
<dbReference type="Gramene" id="KGN56319">
    <property type="protein sequence ID" value="KGN56319"/>
    <property type="gene ID" value="Csa_3G115080"/>
</dbReference>
<dbReference type="SUPFAM" id="SSF75217">
    <property type="entry name" value="alpha/beta knot"/>
    <property type="match status" value="1"/>
</dbReference>
<evidence type="ECO:0000313" key="2">
    <source>
        <dbReference type="Proteomes" id="UP000029981"/>
    </source>
</evidence>
<dbReference type="Gene3D" id="3.30.1330.30">
    <property type="match status" value="1"/>
</dbReference>
<dbReference type="PANTHER" id="PTHR43191:SF2">
    <property type="entry name" value="RRNA METHYLTRANSFERASE 3, MITOCHONDRIAL"/>
    <property type="match status" value="1"/>
</dbReference>
<dbReference type="AlphaFoldDB" id="A0A0A0L5K1"/>
<dbReference type="FunFam" id="3.30.1330.30:FF:000034">
    <property type="entry name" value="Os03g0685100 protein"/>
    <property type="match status" value="1"/>
</dbReference>
<keyword evidence="2" id="KW-1185">Reference proteome</keyword>
<dbReference type="eggNOG" id="KOG2506">
    <property type="taxonomic scope" value="Eukaryota"/>
</dbReference>
<dbReference type="PANTHER" id="PTHR43191">
    <property type="entry name" value="RRNA METHYLTRANSFERASE 3"/>
    <property type="match status" value="1"/>
</dbReference>
<protein>
    <recommendedName>
        <fullName evidence="3">tRNA/rRNA methyltransferase SpoU type domain-containing protein</fullName>
    </recommendedName>
</protein>
<dbReference type="InterPro" id="IPR029026">
    <property type="entry name" value="tRNA_m1G_MTases_N"/>
</dbReference>
<evidence type="ECO:0000313" key="1">
    <source>
        <dbReference type="EMBL" id="KGN56319.1"/>
    </source>
</evidence>
<dbReference type="SUPFAM" id="SSF55315">
    <property type="entry name" value="L30e-like"/>
    <property type="match status" value="1"/>
</dbReference>
<dbReference type="Gene3D" id="3.40.1280.10">
    <property type="match status" value="1"/>
</dbReference>
<gene>
    <name evidence="1" type="ORF">Csa_3G115080</name>
</gene>
<dbReference type="InterPro" id="IPR051259">
    <property type="entry name" value="rRNA_Methyltransferase"/>
</dbReference>
<dbReference type="EMBL" id="CM002924">
    <property type="protein sequence ID" value="KGN56319.1"/>
    <property type="molecule type" value="Genomic_DNA"/>
</dbReference>
<reference evidence="1 2" key="4">
    <citation type="journal article" date="2011" name="BMC Genomics">
        <title>RNA-Seq improves annotation of protein-coding genes in the cucumber genome.</title>
        <authorList>
            <person name="Li Z."/>
            <person name="Zhang Z."/>
            <person name="Yan P."/>
            <person name="Huang S."/>
            <person name="Fei Z."/>
            <person name="Lin K."/>
        </authorList>
    </citation>
    <scope>NUCLEOTIDE SEQUENCE [LARGE SCALE GENOMIC DNA]</scope>
    <source>
        <strain evidence="2">cv. 9930</strain>
    </source>
</reference>
<accession>A0A0A0L5K1</accession>
<reference evidence="1 2" key="2">
    <citation type="journal article" date="2009" name="PLoS ONE">
        <title>An integrated genetic and cytogenetic map of the cucumber genome.</title>
        <authorList>
            <person name="Ren Y."/>
            <person name="Zhang Z."/>
            <person name="Liu J."/>
            <person name="Staub J.E."/>
            <person name="Han Y."/>
            <person name="Cheng Z."/>
            <person name="Li X."/>
            <person name="Lu J."/>
            <person name="Miao H."/>
            <person name="Kang H."/>
            <person name="Xie B."/>
            <person name="Gu X."/>
            <person name="Wang X."/>
            <person name="Du Y."/>
            <person name="Jin W."/>
            <person name="Huang S."/>
        </authorList>
    </citation>
    <scope>NUCLEOTIDE SEQUENCE [LARGE SCALE GENOMIC DNA]</scope>
    <source>
        <strain evidence="2">cv. 9930</strain>
    </source>
</reference>
<proteinExistence type="predicted"/>
<dbReference type="InterPro" id="IPR029028">
    <property type="entry name" value="Alpha/beta_knot_MTases"/>
</dbReference>
<name>A0A0A0L5K1_CUCSA</name>
<organism evidence="1 2">
    <name type="scientific">Cucumis sativus</name>
    <name type="common">Cucumber</name>
    <dbReference type="NCBI Taxonomy" id="3659"/>
    <lineage>
        <taxon>Eukaryota</taxon>
        <taxon>Viridiplantae</taxon>
        <taxon>Streptophyta</taxon>
        <taxon>Embryophyta</taxon>
        <taxon>Tracheophyta</taxon>
        <taxon>Spermatophyta</taxon>
        <taxon>Magnoliopsida</taxon>
        <taxon>eudicotyledons</taxon>
        <taxon>Gunneridae</taxon>
        <taxon>Pentapetalae</taxon>
        <taxon>rosids</taxon>
        <taxon>fabids</taxon>
        <taxon>Cucurbitales</taxon>
        <taxon>Cucurbitaceae</taxon>
        <taxon>Benincaseae</taxon>
        <taxon>Cucumis</taxon>
    </lineage>
</organism>
<dbReference type="Proteomes" id="UP000029981">
    <property type="component" value="Chromosome 3"/>
</dbReference>
<reference evidence="1 2" key="1">
    <citation type="journal article" date="2009" name="Nat. Genet.">
        <title>The genome of the cucumber, Cucumis sativus L.</title>
        <authorList>
            <person name="Huang S."/>
            <person name="Li R."/>
            <person name="Zhang Z."/>
            <person name="Li L."/>
            <person name="Gu X."/>
            <person name="Fan W."/>
            <person name="Lucas W.J."/>
            <person name="Wang X."/>
            <person name="Xie B."/>
            <person name="Ni P."/>
            <person name="Ren Y."/>
            <person name="Zhu H."/>
            <person name="Li J."/>
            <person name="Lin K."/>
            <person name="Jin W."/>
            <person name="Fei Z."/>
            <person name="Li G."/>
            <person name="Staub J."/>
            <person name="Kilian A."/>
            <person name="van der Vossen E.A."/>
            <person name="Wu Y."/>
            <person name="Guo J."/>
            <person name="He J."/>
            <person name="Jia Z."/>
            <person name="Ren Y."/>
            <person name="Tian G."/>
            <person name="Lu Y."/>
            <person name="Ruan J."/>
            <person name="Qian W."/>
            <person name="Wang M."/>
            <person name="Huang Q."/>
            <person name="Li B."/>
            <person name="Xuan Z."/>
            <person name="Cao J."/>
            <person name="Asan"/>
            <person name="Wu Z."/>
            <person name="Zhang J."/>
            <person name="Cai Q."/>
            <person name="Bai Y."/>
            <person name="Zhao B."/>
            <person name="Han Y."/>
            <person name="Li Y."/>
            <person name="Li X."/>
            <person name="Wang S."/>
            <person name="Shi Q."/>
            <person name="Liu S."/>
            <person name="Cho W.K."/>
            <person name="Kim J.Y."/>
            <person name="Xu Y."/>
            <person name="Heller-Uszynska K."/>
            <person name="Miao H."/>
            <person name="Cheng Z."/>
            <person name="Zhang S."/>
            <person name="Wu J."/>
            <person name="Yang Y."/>
            <person name="Kang H."/>
            <person name="Li M."/>
            <person name="Liang H."/>
            <person name="Ren X."/>
            <person name="Shi Z."/>
            <person name="Wen M."/>
            <person name="Jian M."/>
            <person name="Yang H."/>
            <person name="Zhang G."/>
            <person name="Yang Z."/>
            <person name="Chen R."/>
            <person name="Liu S."/>
            <person name="Li J."/>
            <person name="Ma L."/>
            <person name="Liu H."/>
            <person name="Zhou Y."/>
            <person name="Zhao J."/>
            <person name="Fang X."/>
            <person name="Li G."/>
            <person name="Fang L."/>
            <person name="Li Y."/>
            <person name="Liu D."/>
            <person name="Zheng H."/>
            <person name="Zhang Y."/>
            <person name="Qin N."/>
            <person name="Li Z."/>
            <person name="Yang G."/>
            <person name="Yang S."/>
            <person name="Bolund L."/>
            <person name="Kristiansen K."/>
            <person name="Zheng H."/>
            <person name="Li S."/>
            <person name="Zhang X."/>
            <person name="Yang H."/>
            <person name="Wang J."/>
            <person name="Sun R."/>
            <person name="Zhang B."/>
            <person name="Jiang S."/>
            <person name="Wang J."/>
            <person name="Du Y."/>
            <person name="Li S."/>
        </authorList>
    </citation>
    <scope>NUCLEOTIDE SEQUENCE [LARGE SCALE GENOMIC DNA]</scope>
    <source>
        <strain evidence="2">cv. 9930</strain>
    </source>
</reference>
<dbReference type="STRING" id="3659.A0A0A0L5K1"/>
<evidence type="ECO:0008006" key="3">
    <source>
        <dbReference type="Google" id="ProtNLM"/>
    </source>
</evidence>
<sequence>MQCSCLSWSSNPKLAPSFPKSKLSSINIAEAIDFTGRIPLPSHVKAITSISNPFVKHCVKLRFSSSYRHFHGSVVVVGATPIREICKFQESLHGVTCTLECLLLLDEVEVPEGLVNLTVRIVRVSSAVMKKLSGLQSTESIDAIALMRIPPSFCSVDGNEKEVDFKRWFPSPHRILVLEGIQDPGNLGTLIRSALAFKWNTTTRCFITLLWEEMKAIMNQMDDWMNLERWKTSSESTDNGKKAQLFHFVQEEQCSLGEGLDTCKMKGRKGGIHDEKLEEQWMKKANLNRMDHTF</sequence>